<dbReference type="SMART" id="SM00091">
    <property type="entry name" value="PAS"/>
    <property type="match status" value="2"/>
</dbReference>
<dbReference type="SMART" id="SM00387">
    <property type="entry name" value="HATPase_c"/>
    <property type="match status" value="1"/>
</dbReference>
<dbReference type="SUPFAM" id="SSF55874">
    <property type="entry name" value="ATPase domain of HSP90 chaperone/DNA topoisomerase II/histidine kinase"/>
    <property type="match status" value="1"/>
</dbReference>
<dbReference type="InterPro" id="IPR004358">
    <property type="entry name" value="Sig_transdc_His_kin-like_C"/>
</dbReference>
<dbReference type="PROSITE" id="PS50109">
    <property type="entry name" value="HIS_KIN"/>
    <property type="match status" value="1"/>
</dbReference>
<dbReference type="Pfam" id="PF08448">
    <property type="entry name" value="PAS_4"/>
    <property type="match status" value="1"/>
</dbReference>
<evidence type="ECO:0000313" key="12">
    <source>
        <dbReference type="Proteomes" id="UP000309676"/>
    </source>
</evidence>
<dbReference type="GO" id="GO:0005524">
    <property type="term" value="F:ATP binding"/>
    <property type="evidence" value="ECO:0007669"/>
    <property type="project" value="UniProtKB-KW"/>
</dbReference>
<organism evidence="11 12">
    <name type="scientific">Paenibacillus antri</name>
    <dbReference type="NCBI Taxonomy" id="2582848"/>
    <lineage>
        <taxon>Bacteria</taxon>
        <taxon>Bacillati</taxon>
        <taxon>Bacillota</taxon>
        <taxon>Bacilli</taxon>
        <taxon>Bacillales</taxon>
        <taxon>Paenibacillaceae</taxon>
        <taxon>Paenibacillus</taxon>
    </lineage>
</organism>
<dbReference type="SUPFAM" id="SSF47384">
    <property type="entry name" value="Homodimeric domain of signal transducing histidine kinase"/>
    <property type="match status" value="1"/>
</dbReference>
<dbReference type="NCBIfam" id="TIGR00229">
    <property type="entry name" value="sensory_box"/>
    <property type="match status" value="2"/>
</dbReference>
<dbReference type="CDD" id="cd00082">
    <property type="entry name" value="HisKA"/>
    <property type="match status" value="1"/>
</dbReference>
<dbReference type="InterPro" id="IPR000014">
    <property type="entry name" value="PAS"/>
</dbReference>
<gene>
    <name evidence="11" type="ORF">FE782_02165</name>
</gene>
<comment type="catalytic activity">
    <reaction evidence="1">
        <text>ATP + protein L-histidine = ADP + protein N-phospho-L-histidine.</text>
        <dbReference type="EC" id="2.7.13.3"/>
    </reaction>
</comment>
<proteinExistence type="predicted"/>
<dbReference type="SMART" id="SM00388">
    <property type="entry name" value="HisKA"/>
    <property type="match status" value="1"/>
</dbReference>
<keyword evidence="3" id="KW-0597">Phosphoprotein</keyword>
<dbReference type="SUPFAM" id="SSF55785">
    <property type="entry name" value="PYP-like sensor domain (PAS domain)"/>
    <property type="match status" value="2"/>
</dbReference>
<dbReference type="GO" id="GO:0000155">
    <property type="term" value="F:phosphorelay sensor kinase activity"/>
    <property type="evidence" value="ECO:0007669"/>
    <property type="project" value="InterPro"/>
</dbReference>
<evidence type="ECO:0000256" key="1">
    <source>
        <dbReference type="ARBA" id="ARBA00000085"/>
    </source>
</evidence>
<feature type="domain" description="PAS" evidence="10">
    <location>
        <begin position="147"/>
        <end position="221"/>
    </location>
</feature>
<dbReference type="Proteomes" id="UP000309676">
    <property type="component" value="Unassembled WGS sequence"/>
</dbReference>
<evidence type="ECO:0000256" key="2">
    <source>
        <dbReference type="ARBA" id="ARBA00012438"/>
    </source>
</evidence>
<dbReference type="Gene3D" id="3.30.565.10">
    <property type="entry name" value="Histidine kinase-like ATPase, C-terminal domain"/>
    <property type="match status" value="1"/>
</dbReference>
<dbReference type="Gene3D" id="1.10.287.130">
    <property type="match status" value="1"/>
</dbReference>
<evidence type="ECO:0000256" key="5">
    <source>
        <dbReference type="ARBA" id="ARBA00022741"/>
    </source>
</evidence>
<dbReference type="PANTHER" id="PTHR43065:SF10">
    <property type="entry name" value="PEROXIDE STRESS-ACTIVATED HISTIDINE KINASE MAK3"/>
    <property type="match status" value="1"/>
</dbReference>
<dbReference type="InterPro" id="IPR003594">
    <property type="entry name" value="HATPase_dom"/>
</dbReference>
<keyword evidence="7" id="KW-0067">ATP-binding</keyword>
<feature type="domain" description="Histidine kinase" evidence="9">
    <location>
        <begin position="282"/>
        <end position="489"/>
    </location>
</feature>
<dbReference type="Pfam" id="PF02518">
    <property type="entry name" value="HATPase_c"/>
    <property type="match status" value="1"/>
</dbReference>
<evidence type="ECO:0000259" key="10">
    <source>
        <dbReference type="PROSITE" id="PS50112"/>
    </source>
</evidence>
<evidence type="ECO:0000313" key="11">
    <source>
        <dbReference type="EMBL" id="TLS54173.1"/>
    </source>
</evidence>
<comment type="caution">
    <text evidence="11">The sequence shown here is derived from an EMBL/GenBank/DDBJ whole genome shotgun (WGS) entry which is preliminary data.</text>
</comment>
<accession>A0A5R9GLX8</accession>
<dbReference type="AlphaFoldDB" id="A0A5R9GLX8"/>
<evidence type="ECO:0000256" key="7">
    <source>
        <dbReference type="ARBA" id="ARBA00022840"/>
    </source>
</evidence>
<dbReference type="CDD" id="cd00130">
    <property type="entry name" value="PAS"/>
    <property type="match status" value="1"/>
</dbReference>
<keyword evidence="4" id="KW-0808">Transferase</keyword>
<dbReference type="Pfam" id="PF00512">
    <property type="entry name" value="HisKA"/>
    <property type="match status" value="1"/>
</dbReference>
<dbReference type="InterPro" id="IPR005467">
    <property type="entry name" value="His_kinase_dom"/>
</dbReference>
<evidence type="ECO:0000256" key="8">
    <source>
        <dbReference type="ARBA" id="ARBA00023012"/>
    </source>
</evidence>
<dbReference type="InterPro" id="IPR035965">
    <property type="entry name" value="PAS-like_dom_sf"/>
</dbReference>
<dbReference type="Gene3D" id="3.30.450.20">
    <property type="entry name" value="PAS domain"/>
    <property type="match status" value="2"/>
</dbReference>
<dbReference type="EC" id="2.7.13.3" evidence="2"/>
<evidence type="ECO:0000259" key="9">
    <source>
        <dbReference type="PROSITE" id="PS50109"/>
    </source>
</evidence>
<dbReference type="EMBL" id="VCIW01000001">
    <property type="protein sequence ID" value="TLS54173.1"/>
    <property type="molecule type" value="Genomic_DNA"/>
</dbReference>
<dbReference type="Pfam" id="PF13426">
    <property type="entry name" value="PAS_9"/>
    <property type="match status" value="1"/>
</dbReference>
<dbReference type="RefSeq" id="WP_138192023.1">
    <property type="nucleotide sequence ID" value="NZ_VCIW01000001.1"/>
</dbReference>
<feature type="domain" description="PAS" evidence="10">
    <location>
        <begin position="44"/>
        <end position="83"/>
    </location>
</feature>
<protein>
    <recommendedName>
        <fullName evidence="2">histidine kinase</fullName>
        <ecNumber evidence="2">2.7.13.3</ecNumber>
    </recommendedName>
</protein>
<name>A0A5R9GLX8_9BACL</name>
<keyword evidence="8" id="KW-0902">Two-component regulatory system</keyword>
<sequence>MDQASLLRSFELEFRVAKNPALFESLLHRIFTLSSEIISITTFEEGLCLYANDAFFEVVGFRREDIIGRTFDLWANPSDRKELVLMLKERGTVRNFESDFLDEAGNIHHALLNLQCVEILGVQCILTVARDITKDRVQMKESLHIELLDDLRQALKSLPNLVFRLEKDENGMLVYTLSEGKIAEAMGLTTEAIYGRTVPELFPPEIYAVAEPHIRRALNGEHTEFEIEVGGVVLHKLMSPYYENDRIKGVVGAAIDITEKRKLETLLQRSEMSSVLGQLAAGAAHEIRNPLTAIKGFVQLAGELFDRSGNAKGREYIDMAMAELSRVNGLVTEMLWLRKPKEIRYEPVSVPKLLQEMVPLLHVEANIKSIQVLLHMEDVPDIMAKSDLLKQVVLNLCKNGIEAMNEGGSLHLSSWSAGGKVFVGIRDTGPGIPAELQGQLFTPFLTTKPTGNGLGLFICKQIVQDMNGDIQIESSPQGTAATLSFPAAPA</sequence>
<evidence type="ECO:0000256" key="6">
    <source>
        <dbReference type="ARBA" id="ARBA00022777"/>
    </source>
</evidence>
<dbReference type="PANTHER" id="PTHR43065">
    <property type="entry name" value="SENSOR HISTIDINE KINASE"/>
    <property type="match status" value="1"/>
</dbReference>
<dbReference type="PRINTS" id="PR00344">
    <property type="entry name" value="BCTRLSENSOR"/>
</dbReference>
<evidence type="ECO:0000256" key="4">
    <source>
        <dbReference type="ARBA" id="ARBA00022679"/>
    </source>
</evidence>
<keyword evidence="12" id="KW-1185">Reference proteome</keyword>
<keyword evidence="6" id="KW-0418">Kinase</keyword>
<dbReference type="InterPro" id="IPR013656">
    <property type="entry name" value="PAS_4"/>
</dbReference>
<evidence type="ECO:0000256" key="3">
    <source>
        <dbReference type="ARBA" id="ARBA00022553"/>
    </source>
</evidence>
<keyword evidence="5" id="KW-0547">Nucleotide-binding</keyword>
<dbReference type="InterPro" id="IPR003661">
    <property type="entry name" value="HisK_dim/P_dom"/>
</dbReference>
<dbReference type="InterPro" id="IPR036097">
    <property type="entry name" value="HisK_dim/P_sf"/>
</dbReference>
<dbReference type="PROSITE" id="PS50112">
    <property type="entry name" value="PAS"/>
    <property type="match status" value="2"/>
</dbReference>
<reference evidence="11 12" key="1">
    <citation type="submission" date="2019-05" db="EMBL/GenBank/DDBJ databases">
        <authorList>
            <person name="Narsing Rao M.P."/>
            <person name="Li W.J."/>
        </authorList>
    </citation>
    <scope>NUCLEOTIDE SEQUENCE [LARGE SCALE GENOMIC DNA]</scope>
    <source>
        <strain evidence="11 12">SYSU_K30003</strain>
    </source>
</reference>
<dbReference type="InterPro" id="IPR036890">
    <property type="entry name" value="HATPase_C_sf"/>
</dbReference>